<evidence type="ECO:0000313" key="2">
    <source>
        <dbReference type="Proteomes" id="UP000789405"/>
    </source>
</evidence>
<comment type="caution">
    <text evidence="1">The sequence shown here is derived from an EMBL/GenBank/DDBJ whole genome shotgun (WGS) entry which is preliminary data.</text>
</comment>
<organism evidence="1 2">
    <name type="scientific">Dentiscutata erythropus</name>
    <dbReference type="NCBI Taxonomy" id="1348616"/>
    <lineage>
        <taxon>Eukaryota</taxon>
        <taxon>Fungi</taxon>
        <taxon>Fungi incertae sedis</taxon>
        <taxon>Mucoromycota</taxon>
        <taxon>Glomeromycotina</taxon>
        <taxon>Glomeromycetes</taxon>
        <taxon>Diversisporales</taxon>
        <taxon>Gigasporaceae</taxon>
        <taxon>Dentiscutata</taxon>
    </lineage>
</organism>
<proteinExistence type="predicted"/>
<evidence type="ECO:0000313" key="1">
    <source>
        <dbReference type="EMBL" id="CAG8551538.1"/>
    </source>
</evidence>
<keyword evidence="2" id="KW-1185">Reference proteome</keyword>
<sequence>MGEISISKFGSVYDSFNHNNENLNFTYLAQFVTYITKRGLNTGQPVFCSN</sequence>
<name>A0A9N9B0J1_9GLOM</name>
<gene>
    <name evidence="1" type="ORF">DERYTH_LOCUS5289</name>
</gene>
<reference evidence="1" key="1">
    <citation type="submission" date="2021-06" db="EMBL/GenBank/DDBJ databases">
        <authorList>
            <person name="Kallberg Y."/>
            <person name="Tangrot J."/>
            <person name="Rosling A."/>
        </authorList>
    </citation>
    <scope>NUCLEOTIDE SEQUENCE</scope>
    <source>
        <strain evidence="1">MA453B</strain>
    </source>
</reference>
<protein>
    <submittedName>
        <fullName evidence="1">14278_t:CDS:1</fullName>
    </submittedName>
</protein>
<dbReference type="AlphaFoldDB" id="A0A9N9B0J1"/>
<dbReference type="Proteomes" id="UP000789405">
    <property type="component" value="Unassembled WGS sequence"/>
</dbReference>
<dbReference type="EMBL" id="CAJVPY010002191">
    <property type="protein sequence ID" value="CAG8551538.1"/>
    <property type="molecule type" value="Genomic_DNA"/>
</dbReference>
<accession>A0A9N9B0J1</accession>